<dbReference type="EMBL" id="JAFJYH010000237">
    <property type="protein sequence ID" value="KAG4415064.1"/>
    <property type="molecule type" value="Genomic_DNA"/>
</dbReference>
<keyword evidence="2" id="KW-1185">Reference proteome</keyword>
<sequence length="647" mass="73511">MPPMEPAQGLTRSLSGRNKDRAKVTHELMGGSPGAIRPHHKPKSYHLVVFGAINAESDGFIWADWFAVCSYLISKGVKGKFLAVENFLDRYFGVLSRSGKQEIKFGMMGKDGLPILKYTRDAFAGPEQDRWWEEISSNLLKQEVVRWIRDTAKMAKAGDSVFIAFESHGHPVEGVRLGTEYLKSLEFSKELEAFPEGTKINAVSGACYSGRFMECINANNQHERYTAAACGRDQVARGMPRSVSNRCRGSRYEQAWLQSLARLEIFGDAPHDTLHPTVFEHEKYIRDNIHRQFSQAKAPIQDPEYYVSNPITLQEAVEDMIVRDKVDVLYDRELSARRRRIEWPSESERLLNLFKKPSSNTSRPSNASKSLAISLIEQELSKCDADAGLACDVGIFDQAFSTDEDDIGRIMTALYYRARVQSAIWDVFMMLEQRGFLTLDNLRKPVSLFTTSDTCVRLNLLLSTFRGIRAECAFENDPEAHPHSLWEYQSTYEAVDWLATMIARGCADIGRLFQTIELSQFMGPVDEEALKGYLEQYPAKTFMACDENERVTDTATNGYFGFWLPHGLGEVDTFEMSYQIAAGLSRFNEIERVYKAYFNISDTEILTSEQQATFLDQFPEKCESQNLRRHLQSSQQYRKASQIGSQG</sequence>
<dbReference type="AlphaFoldDB" id="A0A8H7W8S1"/>
<evidence type="ECO:0000313" key="1">
    <source>
        <dbReference type="EMBL" id="KAG4415064.1"/>
    </source>
</evidence>
<protein>
    <submittedName>
        <fullName evidence="1">Uncharacterized protein</fullName>
    </submittedName>
</protein>
<gene>
    <name evidence="1" type="ORF">IFR04_011789</name>
</gene>
<reference evidence="1" key="1">
    <citation type="submission" date="2021-02" db="EMBL/GenBank/DDBJ databases">
        <title>Genome sequence Cadophora malorum strain M34.</title>
        <authorList>
            <person name="Stefanovic E."/>
            <person name="Vu D."/>
            <person name="Scully C."/>
            <person name="Dijksterhuis J."/>
            <person name="Roader J."/>
            <person name="Houbraken J."/>
        </authorList>
    </citation>
    <scope>NUCLEOTIDE SEQUENCE</scope>
    <source>
        <strain evidence="1">M34</strain>
    </source>
</reference>
<organism evidence="1 2">
    <name type="scientific">Cadophora malorum</name>
    <dbReference type="NCBI Taxonomy" id="108018"/>
    <lineage>
        <taxon>Eukaryota</taxon>
        <taxon>Fungi</taxon>
        <taxon>Dikarya</taxon>
        <taxon>Ascomycota</taxon>
        <taxon>Pezizomycotina</taxon>
        <taxon>Leotiomycetes</taxon>
        <taxon>Helotiales</taxon>
        <taxon>Ploettnerulaceae</taxon>
        <taxon>Cadophora</taxon>
    </lineage>
</organism>
<name>A0A8H7W8S1_9HELO</name>
<dbReference type="OrthoDB" id="3471830at2759"/>
<dbReference type="Proteomes" id="UP000664132">
    <property type="component" value="Unassembled WGS sequence"/>
</dbReference>
<evidence type="ECO:0000313" key="2">
    <source>
        <dbReference type="Proteomes" id="UP000664132"/>
    </source>
</evidence>
<accession>A0A8H7W8S1</accession>
<proteinExistence type="predicted"/>
<comment type="caution">
    <text evidence="1">The sequence shown here is derived from an EMBL/GenBank/DDBJ whole genome shotgun (WGS) entry which is preliminary data.</text>
</comment>